<dbReference type="CDD" id="cd06139">
    <property type="entry name" value="DNA_polA_I_Ecoli_like_exo"/>
    <property type="match status" value="1"/>
</dbReference>
<proteinExistence type="inferred from homology"/>
<dbReference type="SUPFAM" id="SSF47807">
    <property type="entry name" value="5' to 3' exonuclease, C-terminal subdomain"/>
    <property type="match status" value="1"/>
</dbReference>
<dbReference type="InterPro" id="IPR001098">
    <property type="entry name" value="DNA-dir_DNA_pol_A_palm_dom"/>
</dbReference>
<dbReference type="InterPro" id="IPR002298">
    <property type="entry name" value="DNA_polymerase_A"/>
</dbReference>
<dbReference type="InterPro" id="IPR020045">
    <property type="entry name" value="DNA_polI_H3TH"/>
</dbReference>
<accession>A0ABT7WS40</accession>
<evidence type="ECO:0000256" key="2">
    <source>
        <dbReference type="ARBA" id="ARBA00011541"/>
    </source>
</evidence>
<keyword evidence="13 17" id="KW-0238">DNA-binding</keyword>
<dbReference type="SMART" id="SM00475">
    <property type="entry name" value="53EXOc"/>
    <property type="match status" value="1"/>
</dbReference>
<dbReference type="EMBL" id="JAUDZE010000008">
    <property type="protein sequence ID" value="MDN0015485.1"/>
    <property type="molecule type" value="Genomic_DNA"/>
</dbReference>
<evidence type="ECO:0000256" key="8">
    <source>
        <dbReference type="ARBA" id="ARBA00022722"/>
    </source>
</evidence>
<dbReference type="InterPro" id="IPR012337">
    <property type="entry name" value="RNaseH-like_sf"/>
</dbReference>
<evidence type="ECO:0000256" key="17">
    <source>
        <dbReference type="RuleBase" id="RU004460"/>
    </source>
</evidence>
<dbReference type="Gene3D" id="3.30.420.10">
    <property type="entry name" value="Ribonuclease H-like superfamily/Ribonuclease H"/>
    <property type="match status" value="1"/>
</dbReference>
<dbReference type="PROSITE" id="PS00447">
    <property type="entry name" value="DNA_POLYMERASE_A"/>
    <property type="match status" value="1"/>
</dbReference>
<dbReference type="CDD" id="cd09898">
    <property type="entry name" value="H3TH_53EXO"/>
    <property type="match status" value="1"/>
</dbReference>
<evidence type="ECO:0000256" key="1">
    <source>
        <dbReference type="ARBA" id="ARBA00007705"/>
    </source>
</evidence>
<comment type="function">
    <text evidence="17">In addition to polymerase activity, this DNA polymerase exhibits 3'-5' and 5'-3' exonuclease activity.</text>
</comment>
<evidence type="ECO:0000256" key="15">
    <source>
        <dbReference type="ARBA" id="ARBA00049244"/>
    </source>
</evidence>
<sequence length="926" mass="103694">MPPFVLVDGSYFLFRAFHALPPLTTSTGLHTNAIRGAISAIQKLMRRTQPTHMAVIFDTPEPTFRHKLSPIYKGDRPSMPEELSQQIPYLHALIKAQGIPLYSLPGAEADDIIGTLAKRAVLEGHHVLISTGDKDMAQLVNEHVKLEDSFKDRVLDEAGVYEKFGVHPHQIIDYLTLMGDASDGIMGVPGVGAKTAAKLLNEYGSLNNIIANADQLKGKISQNIKDNLDNIKIDHQLASIVCDLELNLDWHELKLCNPNVDHLRNLYTELEFRNQLQSLDHPNNPNSSAYQQTSQNIVKAAQNTEATAAQDSIPEDHANLSSQDDQLGTANYHTVLKQEDWDNLLQRMQQADHFAIDTETTSLDYRIAELVGFSVAFDANDAYYIPLAHDYENAPEQLNREAVLAQIKPILENENIRKIGHHLKYDAHIFANHGIIIQGWYFDTMLASYVLNAAATRHGMDDVARVYLSHLTTTFEQIAGKGAKQKTFNQIELEVAAHYAAEDAHVTYRLYEVLSAKLQPFPELVNILHKIEMPVARVLTGMEEDGIKLDHAFLDQLSVEFSETMQTLENQATELAGEAFNIASPKQVGEVLFDKLGIKGGKKTATGQYSTSESVLEKIEHPLAEVILEHRGLAKLKNTYTDRLVEQSHDTTHRVHTSYHQALTATGRLSSTDPNLQNIPIRTQIGRQIRKAFIAPEGRVLLAADYSQIELRLMAHFSQDDALVHAFQHGQDVHRRTAAEVLGIAIEDVTNDQRRQAKAVNFGLLYGMSEFGLIRQLGFTREESQNYIKQYFRRYPGIYEYMQRTRQVALEQGFVETILGRRLYTPDIDARNMMVRKAAERAAINAPLQGSAADIIKIAMIEVDKILPKDQAKLLLQVHDELVFEVDEAIAAELSKQIADVMQSVVQISVPLVVEVGQGLNWDAAH</sequence>
<evidence type="ECO:0000259" key="18">
    <source>
        <dbReference type="SMART" id="SM00474"/>
    </source>
</evidence>
<feature type="domain" description="5'-3' exonuclease" evidence="19">
    <location>
        <begin position="1"/>
        <end position="256"/>
    </location>
</feature>
<dbReference type="Pfam" id="PF00476">
    <property type="entry name" value="DNA_pol_A"/>
    <property type="match status" value="1"/>
</dbReference>
<gene>
    <name evidence="17 21" type="primary">polA</name>
    <name evidence="21" type="ORF">QTA56_14770</name>
</gene>
<evidence type="ECO:0000256" key="16">
    <source>
        <dbReference type="NCBIfam" id="TIGR00593"/>
    </source>
</evidence>
<dbReference type="Gene3D" id="3.30.70.370">
    <property type="match status" value="1"/>
</dbReference>
<name>A0ABT7WS40_9GAMM</name>
<dbReference type="Gene3D" id="3.40.50.1010">
    <property type="entry name" value="5'-nuclease"/>
    <property type="match status" value="1"/>
</dbReference>
<dbReference type="Gene3D" id="1.10.150.20">
    <property type="entry name" value="5' to 3' exonuclease, C-terminal subdomain"/>
    <property type="match status" value="2"/>
</dbReference>
<evidence type="ECO:0000256" key="10">
    <source>
        <dbReference type="ARBA" id="ARBA00022801"/>
    </source>
</evidence>
<dbReference type="Gene3D" id="1.20.1060.10">
    <property type="entry name" value="Taq DNA Polymerase, Chain T, domain 4"/>
    <property type="match status" value="1"/>
</dbReference>
<dbReference type="InterPro" id="IPR043502">
    <property type="entry name" value="DNA/RNA_pol_sf"/>
</dbReference>
<evidence type="ECO:0000256" key="14">
    <source>
        <dbReference type="ARBA" id="ARBA00023204"/>
    </source>
</evidence>
<dbReference type="InterPro" id="IPR002562">
    <property type="entry name" value="3'-5'_exonuclease_dom"/>
</dbReference>
<evidence type="ECO:0000256" key="11">
    <source>
        <dbReference type="ARBA" id="ARBA00022839"/>
    </source>
</evidence>
<dbReference type="RefSeq" id="WP_267981758.1">
    <property type="nucleotide sequence ID" value="NZ_JAPQKF010000008.1"/>
</dbReference>
<dbReference type="SMART" id="SM00482">
    <property type="entry name" value="POLAc"/>
    <property type="match status" value="1"/>
</dbReference>
<keyword evidence="8" id="KW-0540">Nuclease</keyword>
<dbReference type="InterPro" id="IPR018320">
    <property type="entry name" value="DNA_polymerase_1"/>
</dbReference>
<evidence type="ECO:0000259" key="20">
    <source>
        <dbReference type="SMART" id="SM00482"/>
    </source>
</evidence>
<evidence type="ECO:0000256" key="7">
    <source>
        <dbReference type="ARBA" id="ARBA00022705"/>
    </source>
</evidence>
<keyword evidence="12 17" id="KW-0239">DNA-directed DNA polymerase</keyword>
<comment type="subunit">
    <text evidence="2">Single-chain monomer with multiple functions.</text>
</comment>
<dbReference type="InterPro" id="IPR008918">
    <property type="entry name" value="HhH2"/>
</dbReference>
<dbReference type="Proteomes" id="UP001168524">
    <property type="component" value="Unassembled WGS sequence"/>
</dbReference>
<dbReference type="PRINTS" id="PR00868">
    <property type="entry name" value="DNAPOLI"/>
</dbReference>
<evidence type="ECO:0000256" key="3">
    <source>
        <dbReference type="ARBA" id="ARBA00012417"/>
    </source>
</evidence>
<evidence type="ECO:0000259" key="19">
    <source>
        <dbReference type="SMART" id="SM00475"/>
    </source>
</evidence>
<keyword evidence="7 17" id="KW-0235">DNA replication</keyword>
<dbReference type="PANTHER" id="PTHR10133">
    <property type="entry name" value="DNA POLYMERASE I"/>
    <property type="match status" value="1"/>
</dbReference>
<dbReference type="SUPFAM" id="SSF56672">
    <property type="entry name" value="DNA/RNA polymerases"/>
    <property type="match status" value="1"/>
</dbReference>
<reference evidence="21" key="1">
    <citation type="submission" date="2023-06" db="EMBL/GenBank/DDBJ databases">
        <title>Two novel species of Acinetobacter isolated from motorbike repairing workshop in Vietnam.</title>
        <authorList>
            <person name="Le N.T.T."/>
        </authorList>
    </citation>
    <scope>NUCLEOTIDE SEQUENCE</scope>
    <source>
        <strain evidence="21">VNH17</strain>
    </source>
</reference>
<evidence type="ECO:0000313" key="21">
    <source>
        <dbReference type="EMBL" id="MDN0015485.1"/>
    </source>
</evidence>
<dbReference type="InterPro" id="IPR020046">
    <property type="entry name" value="5-3_exonucl_a-hlix_arch_N"/>
</dbReference>
<dbReference type="InterPro" id="IPR019760">
    <property type="entry name" value="DNA-dir_DNA_pol_A_CS"/>
</dbReference>
<evidence type="ECO:0000256" key="12">
    <source>
        <dbReference type="ARBA" id="ARBA00022932"/>
    </source>
</evidence>
<comment type="similarity">
    <text evidence="1 17">Belongs to the DNA polymerase type-A family.</text>
</comment>
<keyword evidence="6 17" id="KW-0548">Nucleotidyltransferase</keyword>
<evidence type="ECO:0000256" key="13">
    <source>
        <dbReference type="ARBA" id="ARBA00023125"/>
    </source>
</evidence>
<dbReference type="SUPFAM" id="SSF88723">
    <property type="entry name" value="PIN domain-like"/>
    <property type="match status" value="1"/>
</dbReference>
<keyword evidence="22" id="KW-1185">Reference proteome</keyword>
<organism evidence="21 22">
    <name type="scientific">Acinetobacter thutiue</name>
    <dbReference type="NCBI Taxonomy" id="2998078"/>
    <lineage>
        <taxon>Bacteria</taxon>
        <taxon>Pseudomonadati</taxon>
        <taxon>Pseudomonadota</taxon>
        <taxon>Gammaproteobacteria</taxon>
        <taxon>Moraxellales</taxon>
        <taxon>Moraxellaceae</taxon>
        <taxon>Acinetobacter</taxon>
    </lineage>
</organism>
<feature type="domain" description="DNA-directed DNA polymerase family A palm" evidence="20">
    <location>
        <begin position="686"/>
        <end position="890"/>
    </location>
</feature>
<comment type="catalytic activity">
    <reaction evidence="15 17">
        <text>DNA(n) + a 2'-deoxyribonucleoside 5'-triphosphate = DNA(n+1) + diphosphate</text>
        <dbReference type="Rhea" id="RHEA:22508"/>
        <dbReference type="Rhea" id="RHEA-COMP:17339"/>
        <dbReference type="Rhea" id="RHEA-COMP:17340"/>
        <dbReference type="ChEBI" id="CHEBI:33019"/>
        <dbReference type="ChEBI" id="CHEBI:61560"/>
        <dbReference type="ChEBI" id="CHEBI:173112"/>
        <dbReference type="EC" id="2.7.7.7"/>
    </reaction>
</comment>
<dbReference type="CDD" id="cd09859">
    <property type="entry name" value="PIN_53EXO"/>
    <property type="match status" value="1"/>
</dbReference>
<keyword evidence="9 17" id="KW-0227">DNA damage</keyword>
<dbReference type="NCBIfam" id="TIGR00593">
    <property type="entry name" value="pola"/>
    <property type="match status" value="1"/>
</dbReference>
<evidence type="ECO:0000256" key="4">
    <source>
        <dbReference type="ARBA" id="ARBA00020311"/>
    </source>
</evidence>
<protein>
    <recommendedName>
        <fullName evidence="4 16">DNA polymerase I</fullName>
        <ecNumber evidence="3 16">2.7.7.7</ecNumber>
    </recommendedName>
</protein>
<evidence type="ECO:0000256" key="6">
    <source>
        <dbReference type="ARBA" id="ARBA00022695"/>
    </source>
</evidence>
<dbReference type="SMART" id="SM00474">
    <property type="entry name" value="35EXOc"/>
    <property type="match status" value="1"/>
</dbReference>
<keyword evidence="14 17" id="KW-0234">DNA repair</keyword>
<dbReference type="SUPFAM" id="SSF53098">
    <property type="entry name" value="Ribonuclease H-like"/>
    <property type="match status" value="1"/>
</dbReference>
<dbReference type="PANTHER" id="PTHR10133:SF27">
    <property type="entry name" value="DNA POLYMERASE NU"/>
    <property type="match status" value="1"/>
</dbReference>
<dbReference type="Pfam" id="PF02739">
    <property type="entry name" value="5_3_exonuc_N"/>
    <property type="match status" value="1"/>
</dbReference>
<dbReference type="EC" id="2.7.7.7" evidence="3 16"/>
<comment type="caution">
    <text evidence="21">The sequence shown here is derived from an EMBL/GenBank/DDBJ whole genome shotgun (WGS) entry which is preliminary data.</text>
</comment>
<keyword evidence="5 17" id="KW-0808">Transferase</keyword>
<dbReference type="Pfam" id="PF01612">
    <property type="entry name" value="DNA_pol_A_exo1"/>
    <property type="match status" value="1"/>
</dbReference>
<dbReference type="InterPro" id="IPR029060">
    <property type="entry name" value="PIN-like_dom_sf"/>
</dbReference>
<dbReference type="GO" id="GO:0003887">
    <property type="term" value="F:DNA-directed DNA polymerase activity"/>
    <property type="evidence" value="ECO:0007669"/>
    <property type="project" value="UniProtKB-EC"/>
</dbReference>
<feature type="domain" description="3'-5' exonuclease" evidence="18">
    <location>
        <begin position="332"/>
        <end position="519"/>
    </location>
</feature>
<dbReference type="InterPro" id="IPR002421">
    <property type="entry name" value="5-3_exonuclease"/>
</dbReference>
<keyword evidence="10 17" id="KW-0378">Hydrolase</keyword>
<evidence type="ECO:0000256" key="9">
    <source>
        <dbReference type="ARBA" id="ARBA00022763"/>
    </source>
</evidence>
<dbReference type="InterPro" id="IPR036397">
    <property type="entry name" value="RNaseH_sf"/>
</dbReference>
<dbReference type="InterPro" id="IPR036279">
    <property type="entry name" value="5-3_exonuclease_C_sf"/>
</dbReference>
<dbReference type="SMART" id="SM00279">
    <property type="entry name" value="HhH2"/>
    <property type="match status" value="1"/>
</dbReference>
<dbReference type="NCBIfam" id="NF004397">
    <property type="entry name" value="PRK05755.1"/>
    <property type="match status" value="1"/>
</dbReference>
<dbReference type="Pfam" id="PF01367">
    <property type="entry name" value="5_3_exonuc"/>
    <property type="match status" value="1"/>
</dbReference>
<evidence type="ECO:0000256" key="5">
    <source>
        <dbReference type="ARBA" id="ARBA00022679"/>
    </source>
</evidence>
<keyword evidence="11 17" id="KW-0269">Exonuclease</keyword>
<evidence type="ECO:0000313" key="22">
    <source>
        <dbReference type="Proteomes" id="UP001168524"/>
    </source>
</evidence>
<dbReference type="CDD" id="cd08637">
    <property type="entry name" value="DNA_pol_A_pol_I_C"/>
    <property type="match status" value="1"/>
</dbReference>